<evidence type="ECO:0000256" key="3">
    <source>
        <dbReference type="ARBA" id="ARBA00022692"/>
    </source>
</evidence>
<feature type="transmembrane region" description="Helical" evidence="6">
    <location>
        <begin position="58"/>
        <end position="82"/>
    </location>
</feature>
<organism evidence="7 8">
    <name type="scientific">Paracoccus sanguinis</name>
    <dbReference type="NCBI Taxonomy" id="1545044"/>
    <lineage>
        <taxon>Bacteria</taxon>
        <taxon>Pseudomonadati</taxon>
        <taxon>Pseudomonadota</taxon>
        <taxon>Alphaproteobacteria</taxon>
        <taxon>Rhodobacterales</taxon>
        <taxon>Paracoccaceae</taxon>
        <taxon>Paracoccus</taxon>
    </lineage>
</organism>
<dbReference type="STRING" id="1545044.SAMN05444276_1011064"/>
<evidence type="ECO:0000256" key="2">
    <source>
        <dbReference type="ARBA" id="ARBA00022475"/>
    </source>
</evidence>
<gene>
    <name evidence="7" type="ORF">SAMN05444276_1011064</name>
</gene>
<evidence type="ECO:0000313" key="7">
    <source>
        <dbReference type="EMBL" id="SDW46993.1"/>
    </source>
</evidence>
<keyword evidence="8" id="KW-1185">Reference proteome</keyword>
<reference evidence="8" key="1">
    <citation type="submission" date="2016-10" db="EMBL/GenBank/DDBJ databases">
        <authorList>
            <person name="Varghese N."/>
            <person name="Submissions S."/>
        </authorList>
    </citation>
    <scope>NUCLEOTIDE SEQUENCE [LARGE SCALE GENOMIC DNA]</scope>
    <source>
        <strain evidence="8">DSM 29303</strain>
    </source>
</reference>
<dbReference type="EMBL" id="FNNA01000001">
    <property type="protein sequence ID" value="SDW46993.1"/>
    <property type="molecule type" value="Genomic_DNA"/>
</dbReference>
<evidence type="ECO:0000256" key="1">
    <source>
        <dbReference type="ARBA" id="ARBA00004651"/>
    </source>
</evidence>
<dbReference type="RefSeq" id="WP_342027521.1">
    <property type="nucleotide sequence ID" value="NZ_FNNA01000001.1"/>
</dbReference>
<keyword evidence="4 6" id="KW-1133">Transmembrane helix</keyword>
<comment type="subcellular location">
    <subcellularLocation>
        <location evidence="1">Cell membrane</location>
        <topology evidence="1">Multi-pass membrane protein</topology>
    </subcellularLocation>
</comment>
<evidence type="ECO:0000256" key="4">
    <source>
        <dbReference type="ARBA" id="ARBA00022989"/>
    </source>
</evidence>
<feature type="transmembrane region" description="Helical" evidence="6">
    <location>
        <begin position="88"/>
        <end position="113"/>
    </location>
</feature>
<keyword evidence="5 6" id="KW-0472">Membrane</keyword>
<dbReference type="InterPro" id="IPR005538">
    <property type="entry name" value="LrgA/CidA"/>
</dbReference>
<dbReference type="AlphaFoldDB" id="A0A1H2TSQ7"/>
<dbReference type="GO" id="GO:0005886">
    <property type="term" value="C:plasma membrane"/>
    <property type="evidence" value="ECO:0007669"/>
    <property type="project" value="UniProtKB-SubCell"/>
</dbReference>
<keyword evidence="3 6" id="KW-0812">Transmembrane</keyword>
<dbReference type="GO" id="GO:0016787">
    <property type="term" value="F:hydrolase activity"/>
    <property type="evidence" value="ECO:0007669"/>
    <property type="project" value="UniProtKB-KW"/>
</dbReference>
<keyword evidence="7" id="KW-0378">Hydrolase</keyword>
<evidence type="ECO:0000256" key="6">
    <source>
        <dbReference type="SAM" id="Phobius"/>
    </source>
</evidence>
<name>A0A1H2TSQ7_9RHOB</name>
<dbReference type="Proteomes" id="UP000182944">
    <property type="component" value="Unassembled WGS sequence"/>
</dbReference>
<proteinExistence type="predicted"/>
<dbReference type="PANTHER" id="PTHR33931:SF2">
    <property type="entry name" value="HOLIN-LIKE PROTEIN CIDA"/>
    <property type="match status" value="1"/>
</dbReference>
<evidence type="ECO:0000313" key="8">
    <source>
        <dbReference type="Proteomes" id="UP000182944"/>
    </source>
</evidence>
<keyword evidence="2" id="KW-1003">Cell membrane</keyword>
<evidence type="ECO:0000256" key="5">
    <source>
        <dbReference type="ARBA" id="ARBA00023136"/>
    </source>
</evidence>
<feature type="transmembrane region" description="Helical" evidence="6">
    <location>
        <begin position="33"/>
        <end position="51"/>
    </location>
</feature>
<dbReference type="Pfam" id="PF03788">
    <property type="entry name" value="LrgA"/>
    <property type="match status" value="1"/>
</dbReference>
<accession>A0A1H2TSQ7</accession>
<protein>
    <submittedName>
        <fullName evidence="7">Putative effector of murein hydrolase LrgA, UPF0299 family</fullName>
    </submittedName>
</protein>
<dbReference type="PANTHER" id="PTHR33931">
    <property type="entry name" value="HOLIN-LIKE PROTEIN CIDA-RELATED"/>
    <property type="match status" value="1"/>
</dbReference>
<sequence length="122" mass="12333">MLGRMVPALAIVLGFQLVGEVISRGLGLPLPGPVVGLVGLVVAFRLVPGLAERLRAVITGLLGHLSLFFVPAGVGVIAHLPILREQGLALGAAIVGSTLLALAAGAWAFVLVARLTGETDDG</sequence>